<dbReference type="Gene3D" id="3.90.75.20">
    <property type="match status" value="2"/>
</dbReference>
<dbReference type="Pfam" id="PF13392">
    <property type="entry name" value="HNH_3"/>
    <property type="match status" value="1"/>
</dbReference>
<dbReference type="SUPFAM" id="SSF54060">
    <property type="entry name" value="His-Me finger endonucleases"/>
    <property type="match status" value="2"/>
</dbReference>
<comment type="caution">
    <text evidence="2">The sequence shown here is derived from an EMBL/GenBank/DDBJ whole genome shotgun (WGS) entry which is preliminary data.</text>
</comment>
<evidence type="ECO:0000259" key="1">
    <source>
        <dbReference type="Pfam" id="PF13392"/>
    </source>
</evidence>
<evidence type="ECO:0000313" key="3">
    <source>
        <dbReference type="Proteomes" id="UP000266673"/>
    </source>
</evidence>
<keyword evidence="3" id="KW-1185">Reference proteome</keyword>
<accession>A0A397VDH5</accession>
<dbReference type="InterPro" id="IPR003615">
    <property type="entry name" value="HNH_nuc"/>
</dbReference>
<dbReference type="STRING" id="44941.A0A397VDH5"/>
<protein>
    <recommendedName>
        <fullName evidence="1">HNH nuclease domain-containing protein</fullName>
    </recommendedName>
</protein>
<proteinExistence type="predicted"/>
<dbReference type="EMBL" id="QKWP01000478">
    <property type="protein sequence ID" value="RIB19377.1"/>
    <property type="molecule type" value="Genomic_DNA"/>
</dbReference>
<feature type="domain" description="HNH nuclease" evidence="1">
    <location>
        <begin position="45"/>
        <end position="88"/>
    </location>
</feature>
<organism evidence="2 3">
    <name type="scientific">Gigaspora rosea</name>
    <dbReference type="NCBI Taxonomy" id="44941"/>
    <lineage>
        <taxon>Eukaryota</taxon>
        <taxon>Fungi</taxon>
        <taxon>Fungi incertae sedis</taxon>
        <taxon>Mucoromycota</taxon>
        <taxon>Glomeromycotina</taxon>
        <taxon>Glomeromycetes</taxon>
        <taxon>Diversisporales</taxon>
        <taxon>Gigasporaceae</taxon>
        <taxon>Gigaspora</taxon>
    </lineage>
</organism>
<dbReference type="Proteomes" id="UP000266673">
    <property type="component" value="Unassembled WGS sequence"/>
</dbReference>
<dbReference type="OrthoDB" id="2445703at2759"/>
<sequence>MEIWLSVTITSDLLVSNLRRIKMFLQKKVMYELSLKFNDLKKSFAVHILVAQAFIPNPENKSHVNHIMISKHDNRADNLEWVTPKENAEQPDPNEEIEQKNSVNKVALAFCPKEEEKDYVNHIDASNFEWCTQKENMQHAVRLGLGCQHAVKQSFREFPSIA</sequence>
<name>A0A397VDH5_9GLOM</name>
<gene>
    <name evidence="2" type="ORF">C2G38_2182055</name>
</gene>
<reference evidence="2 3" key="1">
    <citation type="submission" date="2018-06" db="EMBL/GenBank/DDBJ databases">
        <title>Comparative genomics reveals the genomic features of Rhizophagus irregularis, R. cerebriforme, R. diaphanum and Gigaspora rosea, and their symbiotic lifestyle signature.</title>
        <authorList>
            <person name="Morin E."/>
            <person name="San Clemente H."/>
            <person name="Chen E.C.H."/>
            <person name="De La Providencia I."/>
            <person name="Hainaut M."/>
            <person name="Kuo A."/>
            <person name="Kohler A."/>
            <person name="Murat C."/>
            <person name="Tang N."/>
            <person name="Roy S."/>
            <person name="Loubradou J."/>
            <person name="Henrissat B."/>
            <person name="Grigoriev I.V."/>
            <person name="Corradi N."/>
            <person name="Roux C."/>
            <person name="Martin F.M."/>
        </authorList>
    </citation>
    <scope>NUCLEOTIDE SEQUENCE [LARGE SCALE GENOMIC DNA]</scope>
    <source>
        <strain evidence="2 3">DAOM 194757</strain>
    </source>
</reference>
<dbReference type="AlphaFoldDB" id="A0A397VDH5"/>
<evidence type="ECO:0000313" key="2">
    <source>
        <dbReference type="EMBL" id="RIB19377.1"/>
    </source>
</evidence>
<dbReference type="InterPro" id="IPR044925">
    <property type="entry name" value="His-Me_finger_sf"/>
</dbReference>